<dbReference type="Gene3D" id="3.40.50.1820">
    <property type="entry name" value="alpha/beta hydrolase"/>
    <property type="match status" value="1"/>
</dbReference>
<dbReference type="InterPro" id="IPR052897">
    <property type="entry name" value="Sec-Metab_Biosynth_Hydrolase"/>
</dbReference>
<dbReference type="PANTHER" id="PTHR37017:SF8">
    <property type="entry name" value="AB HYDROLASE-1 DOMAIN-CONTAINING PROTEIN"/>
    <property type="match status" value="1"/>
</dbReference>
<dbReference type="Pfam" id="PF12697">
    <property type="entry name" value="Abhydrolase_6"/>
    <property type="match status" value="1"/>
</dbReference>
<gene>
    <name evidence="2" type="ORF">BKA67DRAFT_662021</name>
</gene>
<dbReference type="InterPro" id="IPR029058">
    <property type="entry name" value="AB_hydrolase_fold"/>
</dbReference>
<protein>
    <submittedName>
        <fullName evidence="2">Alpha/beta hydrolase fold-1</fullName>
    </submittedName>
</protein>
<keyword evidence="3" id="KW-1185">Reference proteome</keyword>
<dbReference type="InterPro" id="IPR000073">
    <property type="entry name" value="AB_hydrolase_1"/>
</dbReference>
<dbReference type="OrthoDB" id="408373at2759"/>
<sequence>MSPPETRPVILLVPGAFGTPAGFEKLAEFLRAAGFSTHPGAYPSCNPTDPTTATSQKDIAYLRDNVLIPLLDQEKRDVVIIAHSYGGVVAGGAAKGLDKPARTGKGHSTSVTGLIYVAGNITLEGETLREAVGGVYPPFIKVDKPSKGLALIEPAMDILYNDCDPSLAPELDKHMNPHALLAFETKATAPAWADAGFDGRRVYVRTLEDQCNPPLLQDVWIEKTKVKWEVIDIKAGHMPFESQPETLAEQVVSSAHGFSAVRQNVLVQHWPMEGWNVTAAFWRICAPVRSYIGGLLKS</sequence>
<dbReference type="Proteomes" id="UP000758603">
    <property type="component" value="Unassembled WGS sequence"/>
</dbReference>
<comment type="caution">
    <text evidence="2">The sequence shown here is derived from an EMBL/GenBank/DDBJ whole genome shotgun (WGS) entry which is preliminary data.</text>
</comment>
<reference evidence="2" key="1">
    <citation type="journal article" date="2021" name="Nat. Commun.">
        <title>Genetic determinants of endophytism in the Arabidopsis root mycobiome.</title>
        <authorList>
            <person name="Mesny F."/>
            <person name="Miyauchi S."/>
            <person name="Thiergart T."/>
            <person name="Pickel B."/>
            <person name="Atanasova L."/>
            <person name="Karlsson M."/>
            <person name="Huettel B."/>
            <person name="Barry K.W."/>
            <person name="Haridas S."/>
            <person name="Chen C."/>
            <person name="Bauer D."/>
            <person name="Andreopoulos W."/>
            <person name="Pangilinan J."/>
            <person name="LaButti K."/>
            <person name="Riley R."/>
            <person name="Lipzen A."/>
            <person name="Clum A."/>
            <person name="Drula E."/>
            <person name="Henrissat B."/>
            <person name="Kohler A."/>
            <person name="Grigoriev I.V."/>
            <person name="Martin F.M."/>
            <person name="Hacquard S."/>
        </authorList>
    </citation>
    <scope>NUCLEOTIDE SEQUENCE</scope>
    <source>
        <strain evidence="2">MPI-SDFR-AT-0073</strain>
    </source>
</reference>
<dbReference type="GO" id="GO:0016787">
    <property type="term" value="F:hydrolase activity"/>
    <property type="evidence" value="ECO:0007669"/>
    <property type="project" value="UniProtKB-KW"/>
</dbReference>
<dbReference type="PANTHER" id="PTHR37017">
    <property type="entry name" value="AB HYDROLASE-1 DOMAIN-CONTAINING PROTEIN-RELATED"/>
    <property type="match status" value="1"/>
</dbReference>
<dbReference type="RefSeq" id="XP_045955609.1">
    <property type="nucleotide sequence ID" value="XM_046107926.1"/>
</dbReference>
<name>A0A9P8ZUJ3_9PEZI</name>
<dbReference type="SUPFAM" id="SSF53474">
    <property type="entry name" value="alpha/beta-Hydrolases"/>
    <property type="match status" value="1"/>
</dbReference>
<evidence type="ECO:0000259" key="1">
    <source>
        <dbReference type="Pfam" id="PF12697"/>
    </source>
</evidence>
<keyword evidence="2" id="KW-0378">Hydrolase</keyword>
<dbReference type="EMBL" id="JAGPXC010000007">
    <property type="protein sequence ID" value="KAH6649102.1"/>
    <property type="molecule type" value="Genomic_DNA"/>
</dbReference>
<evidence type="ECO:0000313" key="2">
    <source>
        <dbReference type="EMBL" id="KAH6649102.1"/>
    </source>
</evidence>
<accession>A0A9P8ZUJ3</accession>
<feature type="domain" description="AB hydrolase-1" evidence="1">
    <location>
        <begin position="10"/>
        <end position="249"/>
    </location>
</feature>
<dbReference type="GeneID" id="70136817"/>
<proteinExistence type="predicted"/>
<organism evidence="2 3">
    <name type="scientific">Truncatella angustata</name>
    <dbReference type="NCBI Taxonomy" id="152316"/>
    <lineage>
        <taxon>Eukaryota</taxon>
        <taxon>Fungi</taxon>
        <taxon>Dikarya</taxon>
        <taxon>Ascomycota</taxon>
        <taxon>Pezizomycotina</taxon>
        <taxon>Sordariomycetes</taxon>
        <taxon>Xylariomycetidae</taxon>
        <taxon>Amphisphaeriales</taxon>
        <taxon>Sporocadaceae</taxon>
        <taxon>Truncatella</taxon>
    </lineage>
</organism>
<dbReference type="AlphaFoldDB" id="A0A9P8ZUJ3"/>
<evidence type="ECO:0000313" key="3">
    <source>
        <dbReference type="Proteomes" id="UP000758603"/>
    </source>
</evidence>